<dbReference type="PANTHER" id="PTHR22916">
    <property type="entry name" value="GLYCOSYLTRANSFERASE"/>
    <property type="match status" value="1"/>
</dbReference>
<dbReference type="Pfam" id="PF00535">
    <property type="entry name" value="Glycos_transf_2"/>
    <property type="match status" value="1"/>
</dbReference>
<keyword evidence="1" id="KW-1133">Transmembrane helix</keyword>
<dbReference type="AlphaFoldDB" id="A0A412YD09"/>
<dbReference type="InterPro" id="IPR001173">
    <property type="entry name" value="Glyco_trans_2-like"/>
</dbReference>
<protein>
    <submittedName>
        <fullName evidence="3">Glycosyltransferase family 2 protein</fullName>
    </submittedName>
</protein>
<name>A0A412YD09_9BACE</name>
<keyword evidence="1" id="KW-0812">Transmembrane</keyword>
<accession>A0A412YD09</accession>
<proteinExistence type="predicted"/>
<feature type="domain" description="Glycosyltransferase 2-like" evidence="2">
    <location>
        <begin position="6"/>
        <end position="134"/>
    </location>
</feature>
<feature type="transmembrane region" description="Helical" evidence="1">
    <location>
        <begin position="311"/>
        <end position="331"/>
    </location>
</feature>
<evidence type="ECO:0000313" key="4">
    <source>
        <dbReference type="Proteomes" id="UP000283850"/>
    </source>
</evidence>
<dbReference type="GO" id="GO:0016758">
    <property type="term" value="F:hexosyltransferase activity"/>
    <property type="evidence" value="ECO:0007669"/>
    <property type="project" value="UniProtKB-ARBA"/>
</dbReference>
<keyword evidence="3" id="KW-0808">Transferase</keyword>
<dbReference type="SUPFAM" id="SSF53448">
    <property type="entry name" value="Nucleotide-diphospho-sugar transferases"/>
    <property type="match status" value="1"/>
</dbReference>
<dbReference type="Gene3D" id="3.90.550.10">
    <property type="entry name" value="Spore Coat Polysaccharide Biosynthesis Protein SpsA, Chain A"/>
    <property type="match status" value="1"/>
</dbReference>
<dbReference type="EMBL" id="QRZF01000004">
    <property type="protein sequence ID" value="RGV55337.1"/>
    <property type="molecule type" value="Genomic_DNA"/>
</dbReference>
<dbReference type="CDD" id="cd00761">
    <property type="entry name" value="Glyco_tranf_GTA_type"/>
    <property type="match status" value="1"/>
</dbReference>
<evidence type="ECO:0000313" key="3">
    <source>
        <dbReference type="EMBL" id="RGV55337.1"/>
    </source>
</evidence>
<gene>
    <name evidence="3" type="ORF">DWW10_07235</name>
</gene>
<evidence type="ECO:0000259" key="2">
    <source>
        <dbReference type="Pfam" id="PF00535"/>
    </source>
</evidence>
<comment type="caution">
    <text evidence="3">The sequence shown here is derived from an EMBL/GenBank/DDBJ whole genome shotgun (WGS) entry which is preliminary data.</text>
</comment>
<evidence type="ECO:0000256" key="1">
    <source>
        <dbReference type="SAM" id="Phobius"/>
    </source>
</evidence>
<organism evidence="3 4">
    <name type="scientific">Bacteroides intestinalis</name>
    <dbReference type="NCBI Taxonomy" id="329854"/>
    <lineage>
        <taxon>Bacteria</taxon>
        <taxon>Pseudomonadati</taxon>
        <taxon>Bacteroidota</taxon>
        <taxon>Bacteroidia</taxon>
        <taxon>Bacteroidales</taxon>
        <taxon>Bacteroidaceae</taxon>
        <taxon>Bacteroides</taxon>
    </lineage>
</organism>
<keyword evidence="1" id="KW-0472">Membrane</keyword>
<dbReference type="Proteomes" id="UP000283850">
    <property type="component" value="Unassembled WGS sequence"/>
</dbReference>
<dbReference type="InterPro" id="IPR029044">
    <property type="entry name" value="Nucleotide-diphossugar_trans"/>
</dbReference>
<dbReference type="PANTHER" id="PTHR22916:SF3">
    <property type="entry name" value="UDP-GLCNAC:BETAGAL BETA-1,3-N-ACETYLGLUCOSAMINYLTRANSFERASE-LIKE PROTEIN 1"/>
    <property type="match status" value="1"/>
</dbReference>
<sequence length="335" mass="38610">MMEAVTIVIPVYNAEKFIASTINSVQKQTYTNWSLLIVNDGSTDNTVHILNDYAQIDSRIHYTTIANTGSAHVPRLTGICKVSSQWVCIIDADDYIEENYLDKMLKTALRFQADIVCPQMYYISGKSILRKVPNNQKPLPVSMTGKEAALLTFKNGLGSLIPMTNGLLINKESFEPDFFVEEINRKQHGVYRDEVFALYEFITSRTVALSTAIYYYHKNEESVTHVLSVKSYDKLLSDIDFKSLVYNSFSDKTIRNSMDKRFLDLLFHRRIKYLQEKSSFDKKQRKKIEAMFKQSYQALNKKAQYSILKSILFVIGGFNVFKLSTLAIYLIKHRK</sequence>
<dbReference type="RefSeq" id="WP_022392957.1">
    <property type="nucleotide sequence ID" value="NZ_QRZF01000004.1"/>
</dbReference>
<reference evidence="3 4" key="1">
    <citation type="submission" date="2018-08" db="EMBL/GenBank/DDBJ databases">
        <title>A genome reference for cultivated species of the human gut microbiota.</title>
        <authorList>
            <person name="Zou Y."/>
            <person name="Xue W."/>
            <person name="Luo G."/>
        </authorList>
    </citation>
    <scope>NUCLEOTIDE SEQUENCE [LARGE SCALE GENOMIC DNA]</scope>
    <source>
        <strain evidence="3 4">AF14-32</strain>
    </source>
</reference>